<dbReference type="Proteomes" id="UP001227192">
    <property type="component" value="Unassembled WGS sequence"/>
</dbReference>
<keyword evidence="4" id="KW-1185">Reference proteome</keyword>
<feature type="compositionally biased region" description="Basic and acidic residues" evidence="1">
    <location>
        <begin position="1"/>
        <end position="10"/>
    </location>
</feature>
<feature type="region of interest" description="Disordered" evidence="1">
    <location>
        <begin position="1"/>
        <end position="20"/>
    </location>
</feature>
<protein>
    <recommendedName>
        <fullName evidence="2">Beta-ketoacyl synthase-like N-terminal domain-containing protein</fullName>
    </recommendedName>
</protein>
<feature type="region of interest" description="Disordered" evidence="1">
    <location>
        <begin position="61"/>
        <end position="85"/>
    </location>
</feature>
<reference evidence="3" key="1">
    <citation type="submission" date="2015-06" db="EMBL/GenBank/DDBJ databases">
        <authorList>
            <person name="Nguyen H."/>
        </authorList>
    </citation>
    <scope>NUCLEOTIDE SEQUENCE</scope>
    <source>
        <strain evidence="3">DAOM 180753</strain>
    </source>
</reference>
<dbReference type="GO" id="GO:0016746">
    <property type="term" value="F:acyltransferase activity"/>
    <property type="evidence" value="ECO:0007669"/>
    <property type="project" value="InterPro"/>
</dbReference>
<dbReference type="InterPro" id="IPR016039">
    <property type="entry name" value="Thiolase-like"/>
</dbReference>
<dbReference type="Gene3D" id="3.40.47.10">
    <property type="match status" value="1"/>
</dbReference>
<feature type="compositionally biased region" description="Basic and acidic residues" evidence="1">
    <location>
        <begin position="61"/>
        <end position="77"/>
    </location>
</feature>
<sequence length="85" mass="9189">MPSFMNEHEGNIMQDPGDLNAAGAEPIAIIGLAIRAADEATEAEAFWDFLLRARQSTRPIPEDRLSSKGFYHPDPDHGGTVGSPL</sequence>
<organism evidence="3 4">
    <name type="scientific">Penicillium thymicola</name>
    <dbReference type="NCBI Taxonomy" id="293382"/>
    <lineage>
        <taxon>Eukaryota</taxon>
        <taxon>Fungi</taxon>
        <taxon>Dikarya</taxon>
        <taxon>Ascomycota</taxon>
        <taxon>Pezizomycotina</taxon>
        <taxon>Eurotiomycetes</taxon>
        <taxon>Eurotiomycetidae</taxon>
        <taxon>Eurotiales</taxon>
        <taxon>Aspergillaceae</taxon>
        <taxon>Penicillium</taxon>
    </lineage>
</organism>
<evidence type="ECO:0000313" key="3">
    <source>
        <dbReference type="EMBL" id="KAJ9489599.1"/>
    </source>
</evidence>
<proteinExistence type="predicted"/>
<evidence type="ECO:0000256" key="1">
    <source>
        <dbReference type="SAM" id="MobiDB-lite"/>
    </source>
</evidence>
<feature type="domain" description="Beta-ketoacyl synthase-like N-terminal" evidence="2">
    <location>
        <begin position="25"/>
        <end position="82"/>
    </location>
</feature>
<dbReference type="InterPro" id="IPR014030">
    <property type="entry name" value="Ketoacyl_synth_N"/>
</dbReference>
<comment type="caution">
    <text evidence="3">The sequence shown here is derived from an EMBL/GenBank/DDBJ whole genome shotgun (WGS) entry which is preliminary data.</text>
</comment>
<name>A0AAI9XAM0_PENTH</name>
<dbReference type="Pfam" id="PF00109">
    <property type="entry name" value="ketoacyl-synt"/>
    <property type="match status" value="1"/>
</dbReference>
<gene>
    <name evidence="3" type="ORF">VN97_g3680</name>
</gene>
<dbReference type="AlphaFoldDB" id="A0AAI9XAM0"/>
<reference evidence="3" key="2">
    <citation type="journal article" date="2016" name="Fungal Biol.">
        <title>Ochratoxin A production by Penicillium thymicola.</title>
        <authorList>
            <person name="Nguyen H.D.T."/>
            <person name="McMullin D.R."/>
            <person name="Ponomareva E."/>
            <person name="Riley R."/>
            <person name="Pomraning K.R."/>
            <person name="Baker S.E."/>
            <person name="Seifert K.A."/>
        </authorList>
    </citation>
    <scope>NUCLEOTIDE SEQUENCE</scope>
    <source>
        <strain evidence="3">DAOM 180753</strain>
    </source>
</reference>
<accession>A0AAI9XAM0</accession>
<evidence type="ECO:0000313" key="4">
    <source>
        <dbReference type="Proteomes" id="UP001227192"/>
    </source>
</evidence>
<dbReference type="SUPFAM" id="SSF53901">
    <property type="entry name" value="Thiolase-like"/>
    <property type="match status" value="1"/>
</dbReference>
<dbReference type="EMBL" id="LACB01000080">
    <property type="protein sequence ID" value="KAJ9489599.1"/>
    <property type="molecule type" value="Genomic_DNA"/>
</dbReference>
<evidence type="ECO:0000259" key="2">
    <source>
        <dbReference type="Pfam" id="PF00109"/>
    </source>
</evidence>